<dbReference type="PANTHER" id="PTHR45527:SF10">
    <property type="entry name" value="PYOCHELIN SYNTHASE PCHF"/>
    <property type="match status" value="1"/>
</dbReference>
<dbReference type="Pfam" id="PF13649">
    <property type="entry name" value="Methyltransf_25"/>
    <property type="match status" value="1"/>
</dbReference>
<dbReference type="CDD" id="cd02440">
    <property type="entry name" value="AdoMet_MTases"/>
    <property type="match status" value="1"/>
</dbReference>
<name>A0A6F8YUW2_9ACTN</name>
<dbReference type="EMBL" id="AP022871">
    <property type="protein sequence ID" value="BCB89728.1"/>
    <property type="molecule type" value="Genomic_DNA"/>
</dbReference>
<dbReference type="InterPro" id="IPR000873">
    <property type="entry name" value="AMP-dep_synth/lig_dom"/>
</dbReference>
<dbReference type="Pfam" id="PF00501">
    <property type="entry name" value="AMP-binding"/>
    <property type="match status" value="2"/>
</dbReference>
<dbReference type="SUPFAM" id="SSF53335">
    <property type="entry name" value="S-adenosyl-L-methionine-dependent methyltransferases"/>
    <property type="match status" value="1"/>
</dbReference>
<dbReference type="InterPro" id="IPR036736">
    <property type="entry name" value="ACP-like_sf"/>
</dbReference>
<dbReference type="InterPro" id="IPR042099">
    <property type="entry name" value="ANL_N_sf"/>
</dbReference>
<dbReference type="Pfam" id="PF00550">
    <property type="entry name" value="PP-binding"/>
    <property type="match status" value="1"/>
</dbReference>
<dbReference type="GO" id="GO:0031177">
    <property type="term" value="F:phosphopantetheine binding"/>
    <property type="evidence" value="ECO:0007669"/>
    <property type="project" value="TreeGrafter"/>
</dbReference>
<dbReference type="Gene3D" id="3.40.50.150">
    <property type="entry name" value="Vaccinia Virus protein VP39"/>
    <property type="match status" value="1"/>
</dbReference>
<dbReference type="SUPFAM" id="SSF56801">
    <property type="entry name" value="Acetyl-CoA synthetase-like"/>
    <property type="match status" value="1"/>
</dbReference>
<dbReference type="PANTHER" id="PTHR45527">
    <property type="entry name" value="NONRIBOSOMAL PEPTIDE SYNTHETASE"/>
    <property type="match status" value="1"/>
</dbReference>
<comment type="pathway">
    <text evidence="1">Siderophore biosynthesis.</text>
</comment>
<dbReference type="InterPro" id="IPR009081">
    <property type="entry name" value="PP-bd_ACP"/>
</dbReference>
<dbReference type="AlphaFoldDB" id="A0A6F8YUW2"/>
<proteinExistence type="predicted"/>
<feature type="compositionally biased region" description="Low complexity" evidence="3">
    <location>
        <begin position="780"/>
        <end position="793"/>
    </location>
</feature>
<keyword evidence="6" id="KW-1185">Reference proteome</keyword>
<organism evidence="5 6">
    <name type="scientific">Phytohabitans suffuscus</name>
    <dbReference type="NCBI Taxonomy" id="624315"/>
    <lineage>
        <taxon>Bacteria</taxon>
        <taxon>Bacillati</taxon>
        <taxon>Actinomycetota</taxon>
        <taxon>Actinomycetes</taxon>
        <taxon>Micromonosporales</taxon>
        <taxon>Micromonosporaceae</taxon>
    </lineage>
</organism>
<dbReference type="InterPro" id="IPR025110">
    <property type="entry name" value="AMP-bd_C"/>
</dbReference>
<evidence type="ECO:0000256" key="2">
    <source>
        <dbReference type="ARBA" id="ARBA00022598"/>
    </source>
</evidence>
<reference evidence="5 6" key="2">
    <citation type="submission" date="2020-03" db="EMBL/GenBank/DDBJ databases">
        <authorList>
            <person name="Ichikawa N."/>
            <person name="Kimura A."/>
            <person name="Kitahashi Y."/>
            <person name="Uohara A."/>
        </authorList>
    </citation>
    <scope>NUCLEOTIDE SEQUENCE [LARGE SCALE GENOMIC DNA]</scope>
    <source>
        <strain evidence="5 6">NBRC 105367</strain>
    </source>
</reference>
<evidence type="ECO:0000313" key="5">
    <source>
        <dbReference type="EMBL" id="BCB89728.1"/>
    </source>
</evidence>
<evidence type="ECO:0000256" key="1">
    <source>
        <dbReference type="ARBA" id="ARBA00004924"/>
    </source>
</evidence>
<dbReference type="Gene3D" id="1.10.1200.10">
    <property type="entry name" value="ACP-like"/>
    <property type="match status" value="1"/>
</dbReference>
<dbReference type="InterPro" id="IPR029063">
    <property type="entry name" value="SAM-dependent_MTases_sf"/>
</dbReference>
<keyword evidence="2" id="KW-0436">Ligase</keyword>
<reference evidence="5 6" key="1">
    <citation type="submission" date="2020-03" db="EMBL/GenBank/DDBJ databases">
        <title>Whole genome shotgun sequence of Phytohabitans suffuscus NBRC 105367.</title>
        <authorList>
            <person name="Komaki H."/>
            <person name="Tamura T."/>
        </authorList>
    </citation>
    <scope>NUCLEOTIDE SEQUENCE [LARGE SCALE GENOMIC DNA]</scope>
    <source>
        <strain evidence="5 6">NBRC 105367</strain>
    </source>
</reference>
<evidence type="ECO:0000313" key="6">
    <source>
        <dbReference type="Proteomes" id="UP000503011"/>
    </source>
</evidence>
<dbReference type="NCBIfam" id="TIGR01733">
    <property type="entry name" value="AA-adenyl-dom"/>
    <property type="match status" value="1"/>
</dbReference>
<dbReference type="InterPro" id="IPR010071">
    <property type="entry name" value="AA_adenyl_dom"/>
</dbReference>
<evidence type="ECO:0000256" key="3">
    <source>
        <dbReference type="SAM" id="MobiDB-lite"/>
    </source>
</evidence>
<gene>
    <name evidence="5" type="ORF">Psuf_070410</name>
</gene>
<dbReference type="KEGG" id="psuu:Psuf_070410"/>
<feature type="domain" description="Carrier" evidence="4">
    <location>
        <begin position="794"/>
        <end position="867"/>
    </location>
</feature>
<dbReference type="SUPFAM" id="SSF47336">
    <property type="entry name" value="ACP-like"/>
    <property type="match status" value="1"/>
</dbReference>
<accession>A0A6F8YUW2</accession>
<dbReference type="GO" id="GO:0044550">
    <property type="term" value="P:secondary metabolite biosynthetic process"/>
    <property type="evidence" value="ECO:0007669"/>
    <property type="project" value="TreeGrafter"/>
</dbReference>
<sequence>MVDATRLPPAAWFDTDRTFPPTSVPDLLTAAAATHADRPALVTAGGVAYRHDELAAATARTAGFLRSVGVGPGTSVGLLCDHHPEAVRSVIGVLRAGGAYVPIDARWPAERVASALHQTNCRSLLVDRSTARAGYELLDRVPSLTSVVCVDGDVDAFDDADRLTVMAELWDSIAADPDEYRGAGFNLRPRGATFTEAEILAYRDHVVALVAAAGEGCRVLEIGCGNGLVGKALMAAGFDYVGVDPSSVAVAGLSAWAADRGLKATVRTGYAHDPGPDGEPFDVVLIASTAQFFPGPRYLATVVEQCRRVLRDGGRLVVADVVDPTSGDNPDLFRIPTRVWESLSGAGYAGVEIVRRAGDRLPDLLARRYDAVLTAGAAGRPVGPVLLAGRSRIEASTPWTGPGPAPEDLAYCIFTSGSTGQPKGVLVTHRAVANLIDWVNREFGVDAGDRLLFVTSFAFDLSVYDMFGVLARGGSVFLLPDAELAQPERVFDVLTTEGITFWDSAPAALSVVLTATRGMAARGRPALRRVFLSGDWVPVSMPAEIRDRFGDVAVVALGGATEATVWSNAFVVGEVDPEWPSIPYGLPMQNARYHVLDERWDPCPIGEPGDLYIGGECLASAYAGDPALTAYKFIPDPSPDRAGQRLYRTGDRARWLPDGNLQFLGRLDDQVKIRGYRIELGEIQAAFVRQPGILDAAVVTAVIAGDRALCAFYVCGDEPVDEAQLRRRLAEALPAYMMPSRLVALPALPVTANGKVDRAALAELATRPPAAAPSAPRPAAPSRAATGSGSPAGEEPDELERILRDAWVEILGPGTDGGDFFVVGGDSVAAARFVSLIREDADTVLRVRDVFDFPTLDALIARARAVEEAQR</sequence>
<feature type="region of interest" description="Disordered" evidence="3">
    <location>
        <begin position="767"/>
        <end position="798"/>
    </location>
</feature>
<dbReference type="InterPro" id="IPR041698">
    <property type="entry name" value="Methyltransf_25"/>
</dbReference>
<dbReference type="Pfam" id="PF13193">
    <property type="entry name" value="AMP-binding_C"/>
    <property type="match status" value="1"/>
</dbReference>
<dbReference type="PROSITE" id="PS50075">
    <property type="entry name" value="CARRIER"/>
    <property type="match status" value="1"/>
</dbReference>
<dbReference type="Gene3D" id="3.30.300.30">
    <property type="match status" value="1"/>
</dbReference>
<dbReference type="Gene3D" id="3.40.50.12780">
    <property type="entry name" value="N-terminal domain of ligase-like"/>
    <property type="match status" value="2"/>
</dbReference>
<dbReference type="GO" id="GO:0005737">
    <property type="term" value="C:cytoplasm"/>
    <property type="evidence" value="ECO:0007669"/>
    <property type="project" value="TreeGrafter"/>
</dbReference>
<dbReference type="GO" id="GO:0043041">
    <property type="term" value="P:amino acid activation for nonribosomal peptide biosynthetic process"/>
    <property type="evidence" value="ECO:0007669"/>
    <property type="project" value="TreeGrafter"/>
</dbReference>
<evidence type="ECO:0000259" key="4">
    <source>
        <dbReference type="PROSITE" id="PS50075"/>
    </source>
</evidence>
<dbReference type="RefSeq" id="WP_173161721.1">
    <property type="nucleotide sequence ID" value="NZ_AP022871.1"/>
</dbReference>
<dbReference type="Proteomes" id="UP000503011">
    <property type="component" value="Chromosome"/>
</dbReference>
<dbReference type="InterPro" id="IPR045851">
    <property type="entry name" value="AMP-bd_C_sf"/>
</dbReference>
<protein>
    <recommendedName>
        <fullName evidence="4">Carrier domain-containing protein</fullName>
    </recommendedName>
</protein>